<evidence type="ECO:0000259" key="4">
    <source>
        <dbReference type="Pfam" id="PF01464"/>
    </source>
</evidence>
<dbReference type="SUPFAM" id="SSF53955">
    <property type="entry name" value="Lysozyme-like"/>
    <property type="match status" value="1"/>
</dbReference>
<dbReference type="InterPro" id="IPR008258">
    <property type="entry name" value="Transglycosylase_SLT_dom_1"/>
</dbReference>
<sequence>MTASGKVVAGVRTFASDVIDGFLEITHSSFALVGLAVAFAVITLTARPDLRQTGEEKLMGWLQSRKVAMIGTPIEPEASERATASNPKELPKEQAAVTYWLSKKYRVAPEPLAVLVAEAYEIGGKTKLDPTLILSIMAVESSFNPFAQSAVGAQGLMQVMTNIHTDKYQNFGGHFAAFDPVSNLRVGVKVLQECIARAGSLEGGLRYYVGAANLPDDGGYAAKVLAEHFRLRQVASGRSVPLQPPVPAAPPMLSTQGPAQPAQAVPAKAAAEAETPKDSADKVALLSDL</sequence>
<dbReference type="PANTHER" id="PTHR37423:SF2">
    <property type="entry name" value="MEMBRANE-BOUND LYTIC MUREIN TRANSGLYCOSYLASE C"/>
    <property type="match status" value="1"/>
</dbReference>
<keyword evidence="3" id="KW-1133">Transmembrane helix</keyword>
<keyword evidence="3" id="KW-0812">Transmembrane</keyword>
<feature type="region of interest" description="Disordered" evidence="2">
    <location>
        <begin position="241"/>
        <end position="289"/>
    </location>
</feature>
<feature type="transmembrane region" description="Helical" evidence="3">
    <location>
        <begin position="25"/>
        <end position="46"/>
    </location>
</feature>
<name>A0A1G6JL98_9BURK</name>
<dbReference type="STRING" id="187868.SAMN05192589_101431"/>
<dbReference type="CDD" id="cd00254">
    <property type="entry name" value="LT-like"/>
    <property type="match status" value="1"/>
</dbReference>
<keyword evidence="6" id="KW-1185">Reference proteome</keyword>
<evidence type="ECO:0000313" key="6">
    <source>
        <dbReference type="Proteomes" id="UP000198781"/>
    </source>
</evidence>
<dbReference type="AlphaFoldDB" id="A0A1G6JL98"/>
<protein>
    <submittedName>
        <fullName evidence="5">Transglycosylase SLT domain-containing protein</fullName>
    </submittedName>
</protein>
<comment type="similarity">
    <text evidence="1">Belongs to the transglycosylase Slt family.</text>
</comment>
<dbReference type="OrthoDB" id="9815002at2"/>
<accession>A0A1G6JL98</accession>
<dbReference type="Gene3D" id="1.10.530.10">
    <property type="match status" value="1"/>
</dbReference>
<organism evidence="5 6">
    <name type="scientific">Paracidovorax valerianellae</name>
    <dbReference type="NCBI Taxonomy" id="187868"/>
    <lineage>
        <taxon>Bacteria</taxon>
        <taxon>Pseudomonadati</taxon>
        <taxon>Pseudomonadota</taxon>
        <taxon>Betaproteobacteria</taxon>
        <taxon>Burkholderiales</taxon>
        <taxon>Comamonadaceae</taxon>
        <taxon>Paracidovorax</taxon>
    </lineage>
</organism>
<evidence type="ECO:0000256" key="2">
    <source>
        <dbReference type="SAM" id="MobiDB-lite"/>
    </source>
</evidence>
<evidence type="ECO:0000256" key="1">
    <source>
        <dbReference type="ARBA" id="ARBA00007734"/>
    </source>
</evidence>
<proteinExistence type="inferred from homology"/>
<keyword evidence="3" id="KW-0472">Membrane</keyword>
<dbReference type="RefSeq" id="WP_092739798.1">
    <property type="nucleotide sequence ID" value="NZ_FMZC01000001.1"/>
</dbReference>
<feature type="domain" description="Transglycosylase SLT" evidence="4">
    <location>
        <begin position="124"/>
        <end position="200"/>
    </location>
</feature>
<reference evidence="5 6" key="1">
    <citation type="submission" date="2016-10" db="EMBL/GenBank/DDBJ databases">
        <authorList>
            <person name="de Groot N.N."/>
        </authorList>
    </citation>
    <scope>NUCLEOTIDE SEQUENCE [LARGE SCALE GENOMIC DNA]</scope>
    <source>
        <strain evidence="5 6">DSM 16619</strain>
    </source>
</reference>
<evidence type="ECO:0000313" key="5">
    <source>
        <dbReference type="EMBL" id="SDC19494.1"/>
    </source>
</evidence>
<evidence type="ECO:0000256" key="3">
    <source>
        <dbReference type="SAM" id="Phobius"/>
    </source>
</evidence>
<feature type="compositionally biased region" description="Low complexity" evidence="2">
    <location>
        <begin position="258"/>
        <end position="273"/>
    </location>
</feature>
<dbReference type="Proteomes" id="UP000198781">
    <property type="component" value="Unassembled WGS sequence"/>
</dbReference>
<dbReference type="Pfam" id="PF01464">
    <property type="entry name" value="SLT"/>
    <property type="match status" value="1"/>
</dbReference>
<dbReference type="PANTHER" id="PTHR37423">
    <property type="entry name" value="SOLUBLE LYTIC MUREIN TRANSGLYCOSYLASE-RELATED"/>
    <property type="match status" value="1"/>
</dbReference>
<dbReference type="EMBL" id="FMZC01000001">
    <property type="protein sequence ID" value="SDC19494.1"/>
    <property type="molecule type" value="Genomic_DNA"/>
</dbReference>
<gene>
    <name evidence="5" type="ORF">SAMN05192589_101431</name>
</gene>
<dbReference type="InterPro" id="IPR023346">
    <property type="entry name" value="Lysozyme-like_dom_sf"/>
</dbReference>